<comment type="caution">
    <text evidence="1">The sequence shown here is derived from an EMBL/GenBank/DDBJ whole genome shotgun (WGS) entry which is preliminary data.</text>
</comment>
<protein>
    <submittedName>
        <fullName evidence="1">Uncharacterized protein</fullName>
    </submittedName>
</protein>
<reference evidence="1" key="1">
    <citation type="submission" date="2023-03" db="EMBL/GenBank/DDBJ databases">
        <title>Massive genome expansion in bonnet fungi (Mycena s.s.) driven by repeated elements and novel gene families across ecological guilds.</title>
        <authorList>
            <consortium name="Lawrence Berkeley National Laboratory"/>
            <person name="Harder C.B."/>
            <person name="Miyauchi S."/>
            <person name="Viragh M."/>
            <person name="Kuo A."/>
            <person name="Thoen E."/>
            <person name="Andreopoulos B."/>
            <person name="Lu D."/>
            <person name="Skrede I."/>
            <person name="Drula E."/>
            <person name="Henrissat B."/>
            <person name="Morin E."/>
            <person name="Kohler A."/>
            <person name="Barry K."/>
            <person name="LaButti K."/>
            <person name="Morin E."/>
            <person name="Salamov A."/>
            <person name="Lipzen A."/>
            <person name="Mereny Z."/>
            <person name="Hegedus B."/>
            <person name="Baldrian P."/>
            <person name="Stursova M."/>
            <person name="Weitz H."/>
            <person name="Taylor A."/>
            <person name="Grigoriev I.V."/>
            <person name="Nagy L.G."/>
            <person name="Martin F."/>
            <person name="Kauserud H."/>
        </authorList>
    </citation>
    <scope>NUCLEOTIDE SEQUENCE</scope>
    <source>
        <strain evidence="1">CBHHK182m</strain>
    </source>
</reference>
<sequence length="694" mass="78383">MSENLPDEIISEILSPTLKVPLDLFSDTSLESPFVSFSSSCSSTLLVCKSWLRVATPLLYSFVIIRSKAQANALQLTLQTNPQLGNFVKHLRVENGYGMAMYHILAKTPNIVHTVISLQIQDASTGLVKGLPLINPTTLSIIDETDFFLKNQAVMKVITTIESCAEKWKNLTEVRFPYTQSMGIRKSLCSALCSCATVQVISWPTYSRYLAPSIVEFSQYPNIRVVNIRAKPESKSRFRLSESPPPEVEDARLTTLIRWEDTFINTAAVATLQVPLVDASFRPLVSTPQEIVDRIWSRVLFFAMLSLEQHPEDVPPAKLLDDKINSSRFQFLLVSRLFYRLALPNLYQIPVLATAAMLGSFSSALVENHVLGEHIRVLDLRLEERRRFMSGSRGAPSPTQSLALILPHIPNLRRLLATIPRIYSPGNSSISISWAEFSSLAKMAGKGLHELTGMTVVSPSEPTLLSPAVFNDFHALRSFTWRTGHFSDKLTSSFKAVDQSSAAALPMLEFLDVQNAETLTMFSQMRLPSLRRLALKNDTEWDGEIMRVHGSKIQELQVCCTTIDGRSIFELSPNITTLCWRAKTNDKHIYDLGCDALEKKFMHKSLKKIILDRVYPLMDKKDELDWDARFSALDVPCLPALREVCVPWCNWPTTERDIKKSMWVKWAEVFLKRGIKMTDRDGKDWAPRLKARGR</sequence>
<accession>A0AAD7HUU5</accession>
<keyword evidence="2" id="KW-1185">Reference proteome</keyword>
<dbReference type="AlphaFoldDB" id="A0AAD7HUU5"/>
<dbReference type="EMBL" id="JARKIB010000169">
    <property type="protein sequence ID" value="KAJ7728877.1"/>
    <property type="molecule type" value="Genomic_DNA"/>
</dbReference>
<dbReference type="Proteomes" id="UP001215598">
    <property type="component" value="Unassembled WGS sequence"/>
</dbReference>
<evidence type="ECO:0000313" key="2">
    <source>
        <dbReference type="Proteomes" id="UP001215598"/>
    </source>
</evidence>
<name>A0AAD7HUU5_9AGAR</name>
<evidence type="ECO:0000313" key="1">
    <source>
        <dbReference type="EMBL" id="KAJ7728877.1"/>
    </source>
</evidence>
<organism evidence="1 2">
    <name type="scientific">Mycena metata</name>
    <dbReference type="NCBI Taxonomy" id="1033252"/>
    <lineage>
        <taxon>Eukaryota</taxon>
        <taxon>Fungi</taxon>
        <taxon>Dikarya</taxon>
        <taxon>Basidiomycota</taxon>
        <taxon>Agaricomycotina</taxon>
        <taxon>Agaricomycetes</taxon>
        <taxon>Agaricomycetidae</taxon>
        <taxon>Agaricales</taxon>
        <taxon>Marasmiineae</taxon>
        <taxon>Mycenaceae</taxon>
        <taxon>Mycena</taxon>
    </lineage>
</organism>
<gene>
    <name evidence="1" type="ORF">B0H16DRAFT_1428404</name>
</gene>
<proteinExistence type="predicted"/>